<feature type="transmembrane region" description="Helical" evidence="5">
    <location>
        <begin position="76"/>
        <end position="104"/>
    </location>
</feature>
<evidence type="ECO:0000256" key="4">
    <source>
        <dbReference type="ARBA" id="ARBA00023136"/>
    </source>
</evidence>
<dbReference type="InterPro" id="IPR002293">
    <property type="entry name" value="AA/rel_permease1"/>
</dbReference>
<feature type="transmembrane region" description="Helical" evidence="5">
    <location>
        <begin position="46"/>
        <end position="70"/>
    </location>
</feature>
<keyword evidence="3 5" id="KW-1133">Transmembrane helix</keyword>
<accession>A0A399J813</accession>
<protein>
    <submittedName>
        <fullName evidence="6">APC family permease</fullName>
    </submittedName>
</protein>
<evidence type="ECO:0000256" key="5">
    <source>
        <dbReference type="SAM" id="Phobius"/>
    </source>
</evidence>
<dbReference type="GO" id="GO:0022857">
    <property type="term" value="F:transmembrane transporter activity"/>
    <property type="evidence" value="ECO:0007669"/>
    <property type="project" value="InterPro"/>
</dbReference>
<dbReference type="GO" id="GO:0016020">
    <property type="term" value="C:membrane"/>
    <property type="evidence" value="ECO:0007669"/>
    <property type="project" value="UniProtKB-SubCell"/>
</dbReference>
<dbReference type="Proteomes" id="UP000265419">
    <property type="component" value="Unassembled WGS sequence"/>
</dbReference>
<dbReference type="AlphaFoldDB" id="A0A399J813"/>
<comment type="subcellular location">
    <subcellularLocation>
        <location evidence="1">Membrane</location>
        <topology evidence="1">Multi-pass membrane protein</topology>
    </subcellularLocation>
</comment>
<keyword evidence="4 5" id="KW-0472">Membrane</keyword>
<dbReference type="Pfam" id="PF13520">
    <property type="entry name" value="AA_permease_2"/>
    <property type="match status" value="1"/>
</dbReference>
<name>A0A399J813_9MICC</name>
<sequence length="131" mass="13770">MSVLIVTSFLACALSFHNASTRYVLSLAREGLLPRRFKRLSARTQAPVAASVAISVLAVAALVVAALTIADPYLGLALWTYATGVQGLVFSQAVAAIAVVAYFARDRRGHSLWRVLVAPRSAPRGSASASS</sequence>
<evidence type="ECO:0000313" key="6">
    <source>
        <dbReference type="EMBL" id="RII41661.1"/>
    </source>
</evidence>
<keyword evidence="7" id="KW-1185">Reference proteome</keyword>
<feature type="transmembrane region" description="Helical" evidence="5">
    <location>
        <begin position="6"/>
        <end position="25"/>
    </location>
</feature>
<evidence type="ECO:0000256" key="3">
    <source>
        <dbReference type="ARBA" id="ARBA00022989"/>
    </source>
</evidence>
<evidence type="ECO:0000313" key="7">
    <source>
        <dbReference type="Proteomes" id="UP000265419"/>
    </source>
</evidence>
<gene>
    <name evidence="6" type="ORF">DWB68_11420</name>
</gene>
<dbReference type="Gene3D" id="1.20.1740.10">
    <property type="entry name" value="Amino acid/polyamine transporter I"/>
    <property type="match status" value="1"/>
</dbReference>
<comment type="caution">
    <text evidence="6">The sequence shown here is derived from an EMBL/GenBank/DDBJ whole genome shotgun (WGS) entry which is preliminary data.</text>
</comment>
<keyword evidence="2 5" id="KW-0812">Transmembrane</keyword>
<organism evidence="6 7">
    <name type="scientific">Galactobacter valiniphilus</name>
    <dbReference type="NCBI Taxonomy" id="2676122"/>
    <lineage>
        <taxon>Bacteria</taxon>
        <taxon>Bacillati</taxon>
        <taxon>Actinomycetota</taxon>
        <taxon>Actinomycetes</taxon>
        <taxon>Micrococcales</taxon>
        <taxon>Micrococcaceae</taxon>
        <taxon>Galactobacter</taxon>
    </lineage>
</organism>
<proteinExistence type="predicted"/>
<dbReference type="EMBL" id="QQXK01000023">
    <property type="protein sequence ID" value="RII41661.1"/>
    <property type="molecule type" value="Genomic_DNA"/>
</dbReference>
<evidence type="ECO:0000256" key="2">
    <source>
        <dbReference type="ARBA" id="ARBA00022692"/>
    </source>
</evidence>
<reference evidence="6 7" key="1">
    <citation type="submission" date="2018-07" db="EMBL/GenBank/DDBJ databases">
        <title>Arthrobacter sp. nov., isolated from raw cow's milk with high bacterial count.</title>
        <authorList>
            <person name="Hahne J."/>
            <person name="Isele D."/>
            <person name="Lipski A."/>
        </authorList>
    </citation>
    <scope>NUCLEOTIDE SEQUENCE [LARGE SCALE GENOMIC DNA]</scope>
    <source>
        <strain evidence="6 7">JZ R-35</strain>
    </source>
</reference>
<evidence type="ECO:0000256" key="1">
    <source>
        <dbReference type="ARBA" id="ARBA00004141"/>
    </source>
</evidence>